<sequence>MPPCPTPAYHVKATQPLPFDRFTLKLCAKDDFFFPDFLRHVKAKILGHKTREKPTPMGYVNAQFVRVMEAELVGEDIWDIMDNHSEALACVYKGLWDQHGNSTAMLQGVKCDPMNLLYIDEVLLEAPYRGYGIGLLALNAVIESLSSIKAPDKRKWVVSLPFVTTEVEMDDIRDCDFVLLCPAGLTCVESMGRDLRHKAIEQKLMDHWIEEVVPHLVTEEKRQRFCDQRQAMLDTDSDVDDFDNGEELEEEDEELTADEELGDGDSETA</sequence>
<keyword evidence="3" id="KW-1185">Reference proteome</keyword>
<feature type="region of interest" description="Disordered" evidence="1">
    <location>
        <begin position="232"/>
        <end position="269"/>
    </location>
</feature>
<dbReference type="AlphaFoldDB" id="A0A0F4G9X5"/>
<evidence type="ECO:0000313" key="3">
    <source>
        <dbReference type="Proteomes" id="UP000033647"/>
    </source>
</evidence>
<evidence type="ECO:0000313" key="2">
    <source>
        <dbReference type="EMBL" id="KJX93817.1"/>
    </source>
</evidence>
<evidence type="ECO:0000256" key="1">
    <source>
        <dbReference type="SAM" id="MobiDB-lite"/>
    </source>
</evidence>
<comment type="caution">
    <text evidence="2">The sequence shown here is derived from an EMBL/GenBank/DDBJ whole genome shotgun (WGS) entry which is preliminary data.</text>
</comment>
<organism evidence="2 3">
    <name type="scientific">Zymoseptoria brevis</name>
    <dbReference type="NCBI Taxonomy" id="1047168"/>
    <lineage>
        <taxon>Eukaryota</taxon>
        <taxon>Fungi</taxon>
        <taxon>Dikarya</taxon>
        <taxon>Ascomycota</taxon>
        <taxon>Pezizomycotina</taxon>
        <taxon>Dothideomycetes</taxon>
        <taxon>Dothideomycetidae</taxon>
        <taxon>Mycosphaerellales</taxon>
        <taxon>Mycosphaerellaceae</taxon>
        <taxon>Zymoseptoria</taxon>
    </lineage>
</organism>
<dbReference type="EMBL" id="LAFY01004209">
    <property type="protein sequence ID" value="KJX93817.1"/>
    <property type="molecule type" value="Genomic_DNA"/>
</dbReference>
<name>A0A0F4G9X5_9PEZI</name>
<feature type="compositionally biased region" description="Acidic residues" evidence="1">
    <location>
        <begin position="235"/>
        <end position="269"/>
    </location>
</feature>
<accession>A0A0F4G9X5</accession>
<proteinExistence type="predicted"/>
<reference evidence="2 3" key="1">
    <citation type="submission" date="2015-03" db="EMBL/GenBank/DDBJ databases">
        <title>RNA-seq based gene annotation and comparative genomics of four Zymoseptoria species reveal species-specific pathogenicity related genes and transposable element activity.</title>
        <authorList>
            <person name="Grandaubert J."/>
            <person name="Bhattacharyya A."/>
            <person name="Stukenbrock E.H."/>
        </authorList>
    </citation>
    <scope>NUCLEOTIDE SEQUENCE [LARGE SCALE GENOMIC DNA]</scope>
    <source>
        <strain evidence="2 3">Zb18110</strain>
    </source>
</reference>
<dbReference type="OrthoDB" id="2867539at2759"/>
<gene>
    <name evidence="2" type="ORF">TI39_contig4250g00005</name>
</gene>
<protein>
    <submittedName>
        <fullName evidence="2">Uncharacterized protein</fullName>
    </submittedName>
</protein>
<dbReference type="Proteomes" id="UP000033647">
    <property type="component" value="Unassembled WGS sequence"/>
</dbReference>